<accession>A0AAW6DQ52</accession>
<protein>
    <submittedName>
        <fullName evidence="1">Uma2 family endonuclease</fullName>
    </submittedName>
</protein>
<dbReference type="Gene3D" id="3.90.1570.10">
    <property type="entry name" value="tt1808, chain A"/>
    <property type="match status" value="1"/>
</dbReference>
<name>A0AAW6DQ52_MEDGN</name>
<dbReference type="Proteomes" id="UP001212160">
    <property type="component" value="Unassembled WGS sequence"/>
</dbReference>
<gene>
    <name evidence="1" type="ORF">PNW85_21025</name>
</gene>
<dbReference type="EMBL" id="JAQMLA010000217">
    <property type="protein sequence ID" value="MDB8689072.1"/>
    <property type="molecule type" value="Genomic_DNA"/>
</dbReference>
<organism evidence="1 2">
    <name type="scientific">Mediterraneibacter gnavus</name>
    <name type="common">Ruminococcus gnavus</name>
    <dbReference type="NCBI Taxonomy" id="33038"/>
    <lineage>
        <taxon>Bacteria</taxon>
        <taxon>Bacillati</taxon>
        <taxon>Bacillota</taxon>
        <taxon>Clostridia</taxon>
        <taxon>Lachnospirales</taxon>
        <taxon>Lachnospiraceae</taxon>
        <taxon>Mediterraneibacter</taxon>
    </lineage>
</organism>
<keyword evidence="1" id="KW-0540">Nuclease</keyword>
<dbReference type="GO" id="GO:0004519">
    <property type="term" value="F:endonuclease activity"/>
    <property type="evidence" value="ECO:0007669"/>
    <property type="project" value="UniProtKB-KW"/>
</dbReference>
<dbReference type="AlphaFoldDB" id="A0AAW6DQ52"/>
<sequence>EYWIVDSDKNRITVYNFESEDTIEYSFSDIVASGIYPELSINFAEWSF</sequence>
<evidence type="ECO:0000313" key="1">
    <source>
        <dbReference type="EMBL" id="MDB8689072.1"/>
    </source>
</evidence>
<dbReference type="InterPro" id="IPR012296">
    <property type="entry name" value="Nuclease_put_TT1808"/>
</dbReference>
<proteinExistence type="predicted"/>
<keyword evidence="1" id="KW-0255">Endonuclease</keyword>
<keyword evidence="1" id="KW-0378">Hydrolase</keyword>
<feature type="non-terminal residue" evidence="1">
    <location>
        <position position="1"/>
    </location>
</feature>
<comment type="caution">
    <text evidence="1">The sequence shown here is derived from an EMBL/GenBank/DDBJ whole genome shotgun (WGS) entry which is preliminary data.</text>
</comment>
<evidence type="ECO:0000313" key="2">
    <source>
        <dbReference type="Proteomes" id="UP001212160"/>
    </source>
</evidence>
<reference evidence="1" key="1">
    <citation type="submission" date="2023-01" db="EMBL/GenBank/DDBJ databases">
        <title>Human gut microbiome strain richness.</title>
        <authorList>
            <person name="Chen-Liaw A."/>
        </authorList>
    </citation>
    <scope>NUCLEOTIDE SEQUENCE</scope>
    <source>
        <strain evidence="1">RTP21484st1_H11_RTP21484_190118</strain>
    </source>
</reference>